<dbReference type="EMBL" id="CP019288">
    <property type="protein sequence ID" value="QHI39162.1"/>
    <property type="molecule type" value="Genomic_DNA"/>
</dbReference>
<dbReference type="AlphaFoldDB" id="A0A7L4ZRC2"/>
<accession>A0A7L4ZRC2</accession>
<proteinExistence type="predicted"/>
<dbReference type="Proteomes" id="UP000464657">
    <property type="component" value="Chromosome"/>
</dbReference>
<evidence type="ECO:0000313" key="1">
    <source>
        <dbReference type="EMBL" id="QHI39162.1"/>
    </source>
</evidence>
<protein>
    <submittedName>
        <fullName evidence="1">Uncharacterized protein</fullName>
    </submittedName>
</protein>
<gene>
    <name evidence="1" type="ORF">IMCC3317_45640</name>
</gene>
<dbReference type="KEGG" id="kan:IMCC3317_45640"/>
<dbReference type="RefSeq" id="WP_160131662.1">
    <property type="nucleotide sequence ID" value="NZ_CP019288.1"/>
</dbReference>
<evidence type="ECO:0000313" key="2">
    <source>
        <dbReference type="Proteomes" id="UP000464657"/>
    </source>
</evidence>
<organism evidence="1 2">
    <name type="scientific">Kordia antarctica</name>
    <dbReference type="NCBI Taxonomy" id="1218801"/>
    <lineage>
        <taxon>Bacteria</taxon>
        <taxon>Pseudomonadati</taxon>
        <taxon>Bacteroidota</taxon>
        <taxon>Flavobacteriia</taxon>
        <taxon>Flavobacteriales</taxon>
        <taxon>Flavobacteriaceae</taxon>
        <taxon>Kordia</taxon>
    </lineage>
</organism>
<reference evidence="1 2" key="1">
    <citation type="journal article" date="2013" name="Int. J. Syst. Evol. Microbiol.">
        <title>Kordia antarctica sp. nov., isolated from Antarctic seawater.</title>
        <authorList>
            <person name="Baek K."/>
            <person name="Choi A."/>
            <person name="Kang I."/>
            <person name="Lee K."/>
            <person name="Cho J.C."/>
        </authorList>
    </citation>
    <scope>NUCLEOTIDE SEQUENCE [LARGE SCALE GENOMIC DNA]</scope>
    <source>
        <strain evidence="1 2">IMCC3317</strain>
    </source>
</reference>
<name>A0A7L4ZRC2_9FLAO</name>
<keyword evidence="2" id="KW-1185">Reference proteome</keyword>
<sequence>MKKRSLKNLSLKKTTVSNLETGNLQGGKAASKTLWHSIIVCVTRWTNEDCESMQCPIN</sequence>